<name>A0A0G0ZK21_9BACT</name>
<dbReference type="Gene3D" id="3.40.50.200">
    <property type="entry name" value="Peptidase S8/S53 domain"/>
    <property type="match status" value="1"/>
</dbReference>
<comment type="similarity">
    <text evidence="1 5">Belongs to the peptidase S8 family.</text>
</comment>
<dbReference type="Proteomes" id="UP000034380">
    <property type="component" value="Unassembled WGS sequence"/>
</dbReference>
<dbReference type="InterPro" id="IPR000209">
    <property type="entry name" value="Peptidase_S8/S53_dom"/>
</dbReference>
<feature type="domain" description="Peptidase S8/S53" evidence="6">
    <location>
        <begin position="180"/>
        <end position="443"/>
    </location>
</feature>
<dbReference type="InterPro" id="IPR023827">
    <property type="entry name" value="Peptidase_S8_Asp-AS"/>
</dbReference>
<evidence type="ECO:0000313" key="8">
    <source>
        <dbReference type="Proteomes" id="UP000034380"/>
    </source>
</evidence>
<dbReference type="SUPFAM" id="SSF52743">
    <property type="entry name" value="Subtilisin-like"/>
    <property type="match status" value="1"/>
</dbReference>
<evidence type="ECO:0000313" key="7">
    <source>
        <dbReference type="EMBL" id="KKS13313.1"/>
    </source>
</evidence>
<feature type="active site" description="Charge relay system" evidence="5">
    <location>
        <position position="189"/>
    </location>
</feature>
<evidence type="ECO:0000259" key="6">
    <source>
        <dbReference type="Pfam" id="PF00082"/>
    </source>
</evidence>
<dbReference type="InterPro" id="IPR051048">
    <property type="entry name" value="Peptidase_S8/S53_subtilisin"/>
</dbReference>
<evidence type="ECO:0000256" key="4">
    <source>
        <dbReference type="ARBA" id="ARBA00022825"/>
    </source>
</evidence>
<dbReference type="PRINTS" id="PR00723">
    <property type="entry name" value="SUBTILISIN"/>
</dbReference>
<keyword evidence="2 5" id="KW-0645">Protease</keyword>
<dbReference type="AlphaFoldDB" id="A0A0G0ZK21"/>
<evidence type="ECO:0000256" key="2">
    <source>
        <dbReference type="ARBA" id="ARBA00022670"/>
    </source>
</evidence>
<proteinExistence type="inferred from homology"/>
<reference evidence="7 8" key="1">
    <citation type="journal article" date="2015" name="Nature">
        <title>rRNA introns, odd ribosomes, and small enigmatic genomes across a large radiation of phyla.</title>
        <authorList>
            <person name="Brown C.T."/>
            <person name="Hug L.A."/>
            <person name="Thomas B.C."/>
            <person name="Sharon I."/>
            <person name="Castelle C.J."/>
            <person name="Singh A."/>
            <person name="Wilkins M.J."/>
            <person name="Williams K.H."/>
            <person name="Banfield J.F."/>
        </authorList>
    </citation>
    <scope>NUCLEOTIDE SEQUENCE [LARGE SCALE GENOMIC DNA]</scope>
</reference>
<evidence type="ECO:0000256" key="5">
    <source>
        <dbReference type="PROSITE-ProRule" id="PRU01240"/>
    </source>
</evidence>
<keyword evidence="4 5" id="KW-0720">Serine protease</keyword>
<dbReference type="EMBL" id="LCBQ01000018">
    <property type="protein sequence ID" value="KKS13313.1"/>
    <property type="molecule type" value="Genomic_DNA"/>
</dbReference>
<dbReference type="GO" id="GO:0006508">
    <property type="term" value="P:proteolysis"/>
    <property type="evidence" value="ECO:0007669"/>
    <property type="project" value="UniProtKB-KW"/>
</dbReference>
<dbReference type="Pfam" id="PF00082">
    <property type="entry name" value="Peptidase_S8"/>
    <property type="match status" value="1"/>
</dbReference>
<dbReference type="PROSITE" id="PS51892">
    <property type="entry name" value="SUBTILASE"/>
    <property type="match status" value="1"/>
</dbReference>
<feature type="active site" description="Charge relay system" evidence="5">
    <location>
        <position position="226"/>
    </location>
</feature>
<feature type="active site" description="Charge relay system" evidence="5">
    <location>
        <position position="395"/>
    </location>
</feature>
<gene>
    <name evidence="7" type="ORF">UU70_C0018G0006</name>
</gene>
<organism evidence="7 8">
    <name type="scientific">Candidatus Yanofskybacteria bacterium GW2011_GWA1_41_6</name>
    <dbReference type="NCBI Taxonomy" id="1619020"/>
    <lineage>
        <taxon>Bacteria</taxon>
        <taxon>Candidatus Yanofskyibacteriota</taxon>
    </lineage>
</organism>
<dbReference type="PANTHER" id="PTHR43399:SF4">
    <property type="entry name" value="CELL WALL-ASSOCIATED PROTEASE"/>
    <property type="match status" value="1"/>
</dbReference>
<dbReference type="PROSITE" id="PS00136">
    <property type="entry name" value="SUBTILASE_ASP"/>
    <property type="match status" value="1"/>
</dbReference>
<dbReference type="InterPro" id="IPR022398">
    <property type="entry name" value="Peptidase_S8_His-AS"/>
</dbReference>
<evidence type="ECO:0000256" key="3">
    <source>
        <dbReference type="ARBA" id="ARBA00022801"/>
    </source>
</evidence>
<dbReference type="PROSITE" id="PS00137">
    <property type="entry name" value="SUBTILASE_HIS"/>
    <property type="match status" value="1"/>
</dbReference>
<dbReference type="InterPro" id="IPR015500">
    <property type="entry name" value="Peptidase_S8_subtilisin-rel"/>
</dbReference>
<sequence length="447" mass="47501">MAEGKVAYLFGSNEEIEVTRQAERTARRIQWSSDPCGLLACPHYAILASITMNIKKALVCLVFTLFFVATSGVQAASQSNQGTDSRYFVKSTSQFWKKSFQVRNVFDSGFTANLTDWQLKVAKVFGVEVTPVKRLNILATTVAVKKTTTKPVIKTPTSQIGWGVKAIYGDTLNDAVPSGGDGIKVAILDTGVLVNHPDLKDQIIACNDLSGFDSFVEESCEDKNGHGTLVAGVVAGNGGPMGKGIYGVAPQSGLMIYKVCNNDGTCFTDDVAEAIRQSVDTGANIILLSLGSDSESSLINDAISYATEKGVMIIGAAGNDGPYKNSIDYPASNVDVVSVGVVDEILVVPDWSARGNNEASTSYERNFGDLELVGPGVNIESTANNGYYTTSSGASMAAAHITGLAAKEWETYAKKPAQATRELLHKFSLDILPSGDDSDSGWGMPQL</sequence>
<evidence type="ECO:0000256" key="1">
    <source>
        <dbReference type="ARBA" id="ARBA00011073"/>
    </source>
</evidence>
<dbReference type="GO" id="GO:0004252">
    <property type="term" value="F:serine-type endopeptidase activity"/>
    <property type="evidence" value="ECO:0007669"/>
    <property type="project" value="UniProtKB-UniRule"/>
</dbReference>
<comment type="caution">
    <text evidence="7">The sequence shown here is derived from an EMBL/GenBank/DDBJ whole genome shotgun (WGS) entry which is preliminary data.</text>
</comment>
<dbReference type="PANTHER" id="PTHR43399">
    <property type="entry name" value="SUBTILISIN-RELATED"/>
    <property type="match status" value="1"/>
</dbReference>
<dbReference type="InterPro" id="IPR036852">
    <property type="entry name" value="Peptidase_S8/S53_dom_sf"/>
</dbReference>
<protein>
    <submittedName>
        <fullName evidence="7">Thermostable serine protease</fullName>
    </submittedName>
</protein>
<accession>A0A0G0ZK21</accession>
<keyword evidence="3 5" id="KW-0378">Hydrolase</keyword>